<keyword evidence="3" id="KW-1185">Reference proteome</keyword>
<dbReference type="PANTHER" id="PTHR24148:SF73">
    <property type="entry name" value="HET DOMAIN PROTEIN (AFU_ORTHOLOGUE AFUA_8G01020)"/>
    <property type="match status" value="1"/>
</dbReference>
<accession>A0A8K0VZK6</accession>
<dbReference type="OrthoDB" id="194358at2759"/>
<dbReference type="InterPro" id="IPR010730">
    <property type="entry name" value="HET"/>
</dbReference>
<gene>
    <name evidence="2" type="ORF">FB567DRAFT_620845</name>
</gene>
<evidence type="ECO:0000313" key="2">
    <source>
        <dbReference type="EMBL" id="KAH7088450.1"/>
    </source>
</evidence>
<dbReference type="Pfam" id="PF06985">
    <property type="entry name" value="HET"/>
    <property type="match status" value="1"/>
</dbReference>
<sequence>MDWLFRRFMADEQDLREDARGKKHPEPSGVRLVPDRFTYTPINPKSNSIRLIQVLSYDSNAANGIVRCRLRQATTDSAYTCLSYVWGAEGDVRDIELNGKLFSVRRNLWDLLDVASRSEDRHRNYGVNTDNVNFDLSFQLLWVDALCIDQGNLREKTQQVQRMGQIYANAQCVVSWLGKNEDLRQGFAKLAELDRAQGERYLKWRTKSDLLTELCSNNYWRRAWVTQ</sequence>
<name>A0A8K0VZK6_9PLEO</name>
<evidence type="ECO:0000313" key="3">
    <source>
        <dbReference type="Proteomes" id="UP000813461"/>
    </source>
</evidence>
<proteinExistence type="predicted"/>
<dbReference type="PANTHER" id="PTHR24148">
    <property type="entry name" value="ANKYRIN REPEAT DOMAIN-CONTAINING PROTEIN 39 HOMOLOG-RELATED"/>
    <property type="match status" value="1"/>
</dbReference>
<protein>
    <submittedName>
        <fullName evidence="2">Heterokaryon incompatibility protein-domain-containing protein</fullName>
    </submittedName>
</protein>
<evidence type="ECO:0000259" key="1">
    <source>
        <dbReference type="Pfam" id="PF06985"/>
    </source>
</evidence>
<comment type="caution">
    <text evidence="2">The sequence shown here is derived from an EMBL/GenBank/DDBJ whole genome shotgun (WGS) entry which is preliminary data.</text>
</comment>
<dbReference type="InterPro" id="IPR052895">
    <property type="entry name" value="HetReg/Transcr_Mod"/>
</dbReference>
<reference evidence="2" key="1">
    <citation type="journal article" date="2021" name="Nat. Commun.">
        <title>Genetic determinants of endophytism in the Arabidopsis root mycobiome.</title>
        <authorList>
            <person name="Mesny F."/>
            <person name="Miyauchi S."/>
            <person name="Thiergart T."/>
            <person name="Pickel B."/>
            <person name="Atanasova L."/>
            <person name="Karlsson M."/>
            <person name="Huettel B."/>
            <person name="Barry K.W."/>
            <person name="Haridas S."/>
            <person name="Chen C."/>
            <person name="Bauer D."/>
            <person name="Andreopoulos W."/>
            <person name="Pangilinan J."/>
            <person name="LaButti K."/>
            <person name="Riley R."/>
            <person name="Lipzen A."/>
            <person name="Clum A."/>
            <person name="Drula E."/>
            <person name="Henrissat B."/>
            <person name="Kohler A."/>
            <person name="Grigoriev I.V."/>
            <person name="Martin F.M."/>
            <person name="Hacquard S."/>
        </authorList>
    </citation>
    <scope>NUCLEOTIDE SEQUENCE</scope>
    <source>
        <strain evidence="2">MPI-SDFR-AT-0120</strain>
    </source>
</reference>
<dbReference type="Proteomes" id="UP000813461">
    <property type="component" value="Unassembled WGS sequence"/>
</dbReference>
<organism evidence="2 3">
    <name type="scientific">Paraphoma chrysanthemicola</name>
    <dbReference type="NCBI Taxonomy" id="798071"/>
    <lineage>
        <taxon>Eukaryota</taxon>
        <taxon>Fungi</taxon>
        <taxon>Dikarya</taxon>
        <taxon>Ascomycota</taxon>
        <taxon>Pezizomycotina</taxon>
        <taxon>Dothideomycetes</taxon>
        <taxon>Pleosporomycetidae</taxon>
        <taxon>Pleosporales</taxon>
        <taxon>Pleosporineae</taxon>
        <taxon>Phaeosphaeriaceae</taxon>
        <taxon>Paraphoma</taxon>
    </lineage>
</organism>
<dbReference type="EMBL" id="JAGMVJ010000008">
    <property type="protein sequence ID" value="KAH7088450.1"/>
    <property type="molecule type" value="Genomic_DNA"/>
</dbReference>
<dbReference type="AlphaFoldDB" id="A0A8K0VZK6"/>
<feature type="domain" description="Heterokaryon incompatibility" evidence="1">
    <location>
        <begin position="79"/>
        <end position="227"/>
    </location>
</feature>